<dbReference type="PANTHER" id="PTHR12308:SF83">
    <property type="entry name" value="ANOCTAMIN"/>
    <property type="match status" value="1"/>
</dbReference>
<dbReference type="InterPro" id="IPR032394">
    <property type="entry name" value="Anoct_dimer"/>
</dbReference>
<name>A0A1D1UHQ7_RAMVA</name>
<gene>
    <name evidence="12" type="primary">RvY_01825</name>
    <name evidence="12" type="synonym">RvY_01825.1</name>
    <name evidence="12" type="ORF">RvY_01825-1</name>
</gene>
<feature type="transmembrane region" description="Helical" evidence="8">
    <location>
        <begin position="286"/>
        <end position="307"/>
    </location>
</feature>
<reference evidence="12 13" key="1">
    <citation type="journal article" date="2016" name="Nat. Commun.">
        <title>Extremotolerant tardigrade genome and improved radiotolerance of human cultured cells by tardigrade-unique protein.</title>
        <authorList>
            <person name="Hashimoto T."/>
            <person name="Horikawa D.D."/>
            <person name="Saito Y."/>
            <person name="Kuwahara H."/>
            <person name="Kozuka-Hata H."/>
            <person name="Shin-I T."/>
            <person name="Minakuchi Y."/>
            <person name="Ohishi K."/>
            <person name="Motoyama A."/>
            <person name="Aizu T."/>
            <person name="Enomoto A."/>
            <person name="Kondo K."/>
            <person name="Tanaka S."/>
            <person name="Hara Y."/>
            <person name="Koshikawa S."/>
            <person name="Sagara H."/>
            <person name="Miura T."/>
            <person name="Yokobori S."/>
            <person name="Miyagawa K."/>
            <person name="Suzuki Y."/>
            <person name="Kubo T."/>
            <person name="Oyama M."/>
            <person name="Kohara Y."/>
            <person name="Fujiyama A."/>
            <person name="Arakawa K."/>
            <person name="Katayama T."/>
            <person name="Toyoda A."/>
            <person name="Kunieda T."/>
        </authorList>
    </citation>
    <scope>NUCLEOTIDE SEQUENCE [LARGE SCALE GENOMIC DNA]</scope>
    <source>
        <strain evidence="12 13">YOKOZUNA-1</strain>
    </source>
</reference>
<keyword evidence="3" id="KW-1003">Cell membrane</keyword>
<evidence type="ECO:0000256" key="3">
    <source>
        <dbReference type="ARBA" id="ARBA00022475"/>
    </source>
</evidence>
<dbReference type="EMBL" id="BDGG01000001">
    <property type="protein sequence ID" value="GAU89254.1"/>
    <property type="molecule type" value="Genomic_DNA"/>
</dbReference>
<keyword evidence="5 8" id="KW-1133">Transmembrane helix</keyword>
<evidence type="ECO:0000256" key="5">
    <source>
        <dbReference type="ARBA" id="ARBA00022989"/>
    </source>
</evidence>
<dbReference type="OrthoDB" id="296386at2759"/>
<keyword evidence="6 8" id="KW-0472">Membrane</keyword>
<feature type="transmembrane region" description="Helical" evidence="8">
    <location>
        <begin position="542"/>
        <end position="561"/>
    </location>
</feature>
<keyword evidence="7" id="KW-0325">Glycoprotein</keyword>
<feature type="domain" description="Anoctamin dimerisation" evidence="11">
    <location>
        <begin position="42"/>
        <end position="266"/>
    </location>
</feature>
<dbReference type="PANTHER" id="PTHR12308">
    <property type="entry name" value="ANOCTAMIN"/>
    <property type="match status" value="1"/>
</dbReference>
<organism evidence="12 13">
    <name type="scientific">Ramazzottius varieornatus</name>
    <name type="common">Water bear</name>
    <name type="synonym">Tardigrade</name>
    <dbReference type="NCBI Taxonomy" id="947166"/>
    <lineage>
        <taxon>Eukaryota</taxon>
        <taxon>Metazoa</taxon>
        <taxon>Ecdysozoa</taxon>
        <taxon>Tardigrada</taxon>
        <taxon>Eutardigrada</taxon>
        <taxon>Parachela</taxon>
        <taxon>Hypsibioidea</taxon>
        <taxon>Ramazzottiidae</taxon>
        <taxon>Ramazzottius</taxon>
    </lineage>
</organism>
<feature type="transmembrane region" description="Helical" evidence="8">
    <location>
        <begin position="809"/>
        <end position="829"/>
    </location>
</feature>
<dbReference type="InterPro" id="IPR007632">
    <property type="entry name" value="Anoctamin"/>
</dbReference>
<feature type="domain" description="Anoctamin transmembrane" evidence="10">
    <location>
        <begin position="269"/>
        <end position="858"/>
    </location>
</feature>
<evidence type="ECO:0000256" key="7">
    <source>
        <dbReference type="ARBA" id="ARBA00023180"/>
    </source>
</evidence>
<evidence type="ECO:0000256" key="2">
    <source>
        <dbReference type="ARBA" id="ARBA00009671"/>
    </source>
</evidence>
<comment type="caution">
    <text evidence="8">Lacks conserved residue(s) required for the propagation of feature annotation.</text>
</comment>
<keyword evidence="13" id="KW-1185">Reference proteome</keyword>
<dbReference type="Pfam" id="PF04547">
    <property type="entry name" value="Anoctamin"/>
    <property type="match status" value="1"/>
</dbReference>
<dbReference type="GO" id="GO:0005886">
    <property type="term" value="C:plasma membrane"/>
    <property type="evidence" value="ECO:0007669"/>
    <property type="project" value="UniProtKB-SubCell"/>
</dbReference>
<evidence type="ECO:0000256" key="6">
    <source>
        <dbReference type="ARBA" id="ARBA00023136"/>
    </source>
</evidence>
<feature type="transmembrane region" description="Helical" evidence="8">
    <location>
        <begin position="436"/>
        <end position="460"/>
    </location>
</feature>
<feature type="transmembrane region" description="Helical" evidence="8">
    <location>
        <begin position="359"/>
        <end position="378"/>
    </location>
</feature>
<dbReference type="GO" id="GO:0005254">
    <property type="term" value="F:chloride channel activity"/>
    <property type="evidence" value="ECO:0007669"/>
    <property type="project" value="TreeGrafter"/>
</dbReference>
<evidence type="ECO:0000256" key="9">
    <source>
        <dbReference type="SAM" id="MobiDB-lite"/>
    </source>
</evidence>
<feature type="transmembrane region" description="Helical" evidence="8">
    <location>
        <begin position="665"/>
        <end position="688"/>
    </location>
</feature>
<comment type="caution">
    <text evidence="12">The sequence shown here is derived from an EMBL/GenBank/DDBJ whole genome shotgun (WGS) entry which is preliminary data.</text>
</comment>
<evidence type="ECO:0000256" key="8">
    <source>
        <dbReference type="RuleBase" id="RU280814"/>
    </source>
</evidence>
<dbReference type="AlphaFoldDB" id="A0A1D1UHQ7"/>
<evidence type="ECO:0000313" key="12">
    <source>
        <dbReference type="EMBL" id="GAU89254.1"/>
    </source>
</evidence>
<evidence type="ECO:0000256" key="4">
    <source>
        <dbReference type="ARBA" id="ARBA00022692"/>
    </source>
</evidence>
<dbReference type="Pfam" id="PF16178">
    <property type="entry name" value="Anoct_dimer"/>
    <property type="match status" value="1"/>
</dbReference>
<feature type="region of interest" description="Disordered" evidence="9">
    <location>
        <begin position="1"/>
        <end position="21"/>
    </location>
</feature>
<comment type="subcellular location">
    <subcellularLocation>
        <location evidence="1">Cell membrane</location>
        <topology evidence="1">Multi-pass membrane protein</topology>
    </subcellularLocation>
    <subcellularLocation>
        <location evidence="8">Membrane</location>
        <topology evidence="8">Multi-pass membrane protein</topology>
    </subcellularLocation>
</comment>
<protein>
    <recommendedName>
        <fullName evidence="8">Anoctamin</fullName>
    </recommendedName>
</protein>
<evidence type="ECO:0000256" key="1">
    <source>
        <dbReference type="ARBA" id="ARBA00004651"/>
    </source>
</evidence>
<feature type="compositionally biased region" description="Basic and acidic residues" evidence="9">
    <location>
        <begin position="1"/>
        <end position="15"/>
    </location>
</feature>
<keyword evidence="4 8" id="KW-0812">Transmembrane</keyword>
<accession>A0A1D1UHQ7</accession>
<evidence type="ECO:0000259" key="10">
    <source>
        <dbReference type="Pfam" id="PF04547"/>
    </source>
</evidence>
<dbReference type="Proteomes" id="UP000186922">
    <property type="component" value="Unassembled WGS sequence"/>
</dbReference>
<dbReference type="GO" id="GO:0046983">
    <property type="term" value="F:protein dimerization activity"/>
    <property type="evidence" value="ECO:0007669"/>
    <property type="project" value="InterPro"/>
</dbReference>
<evidence type="ECO:0000259" key="11">
    <source>
        <dbReference type="Pfam" id="PF16178"/>
    </source>
</evidence>
<feature type="transmembrane region" description="Helical" evidence="8">
    <location>
        <begin position="496"/>
        <end position="521"/>
    </location>
</feature>
<sequence>MKSQKRDVEAGDGKAPESLPLNDFKPRKSIKYGFTGDEESLFFRDGRRRIDFVLVYETGTKTKALEYKRAEKRVNLERAMKKEGIDIETSVQGIPGEGPEAQLCYAKLHAKWDLLIRYADIMKLRMPLKKEVEEEAYPEDEISRYCPPFFRVDKSVLPPSPHFVSTGFSKSKMALFNILDRDSFFSPSQRIRIIWECMSRIQFVESNPSGVGIQKLLADDTYLAGFPLHDGPYEAPKGETKKPTNLRAALYDQWGQFSKFYKFQPIEHIKNYFGGKMGFYFAWMEFYTIMLIPAVIVGAVCLLYGMITMKNDIPVQEVCTHPDVKDTIMCPICDRRCPYWRLEDSCMQSKSTYLIDNPATIFFATFMALWSAVFLILWKRKQTILSWNFDTYYATEQEEQVRPELEAQIKPDHWKVNPITQMKEPYVSPWRRILQAMLSGTVVFFMVLLVLAATFGTIVYRTMVNVAIYASSQSADAESAQLNDDEEKFAVKYSTYIVGFTAALLNLIVILILNSIYYRIAKWLTEKEYLRTQSEYEDSLTIKYYIFEFVNTYCSVFYVAFFKGRVPPPLPGSRGVFHLPADRCDKGGCLIELTIQLVVLFLGSNLVNYVTEMIIPSITRALRTRKILGPRLRDKREHRWEHDHAAQPYPAMGLFLENSRMVTQFGFITMFVAAFPLAPAFALISNILEIRLDGYKYLTLYRRPVPTWAKGIGAWGKILENVARFSIITNAFIISFSSDFVPKLVYLAAYSMDSTLNGYTKWSLSEFSRLDFPFGTEPVIPGRDWSPDQLPETCWYREFRTGPARPRPYNLNMTFWHVFAARVILVLVFEHFVMVMSKIITFFVPGIPATLKAKVLRENFLAKETFYEAETSRLQTPTSPGTKRAQNLPMSPIINLARPEVYA</sequence>
<dbReference type="InterPro" id="IPR049452">
    <property type="entry name" value="Anoctamin_TM"/>
</dbReference>
<comment type="similarity">
    <text evidence="2 8">Belongs to the anoctamin family.</text>
</comment>
<proteinExistence type="inferred from homology"/>
<evidence type="ECO:0000313" key="13">
    <source>
        <dbReference type="Proteomes" id="UP000186922"/>
    </source>
</evidence>